<protein>
    <submittedName>
        <fullName evidence="1">Uncharacterized protein</fullName>
    </submittedName>
</protein>
<dbReference type="EMBL" id="CP015267">
    <property type="protein sequence ID" value="ASL16248.1"/>
    <property type="molecule type" value="Genomic_DNA"/>
</dbReference>
<evidence type="ECO:0000313" key="1">
    <source>
        <dbReference type="EMBL" id="ASL16248.1"/>
    </source>
</evidence>
<gene>
    <name evidence="1" type="ORF">MYCOZU2_03874</name>
</gene>
<accession>A0A7U5MMF9</accession>
<name>A0A7U5MMF9_MYCIT</name>
<dbReference type="AlphaFoldDB" id="A0A7U5MMF9"/>
<dbReference type="Proteomes" id="UP000198286">
    <property type="component" value="Chromosome"/>
</dbReference>
<reference evidence="1 2" key="1">
    <citation type="journal article" date="2017" name="Lancet Infect. Dis.">
        <title>Global outbreak of severe Mycobacterium chimaera disease after cardiac surgery: a molecular epidemiological study.</title>
        <authorList>
            <person name="van Ingen J."/>
            <person name="Kohl T."/>
            <person name="Kranzer K."/>
            <person name="Hasse B."/>
            <person name="Keller P."/>
            <person name="Szafranska A."/>
            <person name="Hillemann D."/>
            <person name="Chand M."/>
            <person name="Schreiber P."/>
            <person name="Sommerstein R."/>
            <person name="Berger C."/>
            <person name="Genoni M."/>
            <person name="Ruegg C."/>
            <person name="Troillet N."/>
            <person name="Widmer A.F."/>
            <person name="Becker S.L."/>
            <person name="Herrmann M."/>
            <person name="Eckmanns T."/>
            <person name="Haller S."/>
            <person name="Hoeller C."/>
            <person name="Debast S.B."/>
            <person name="Wolfhagen M.J."/>
            <person name="Hopman J."/>
            <person name="Kluytmans J."/>
            <person name="Langelaar M."/>
            <person name="Notermans D.W."/>
            <person name="ten Oever J."/>
            <person name="van den Barselaar P."/>
            <person name="Vonk A.B.A."/>
            <person name="Vos M.C."/>
            <person name="Ahmed N."/>
            <person name="Brown T."/>
            <person name="Crook D."/>
            <person name="Lamagni T."/>
            <person name="Phin N."/>
            <person name="Smith E.G."/>
            <person name="Zambon M."/>
            <person name="Serr A."/>
            <person name="Goetting T."/>
            <person name="Ebner W."/>
            <person name="Thuermer A."/>
            <person name="Utpatel C."/>
            <person name="Sproer C."/>
            <person name="Bunk B."/>
            <person name="Nubel U."/>
            <person name="Bloemberg G."/>
            <person name="Bottger E."/>
            <person name="Niemann S."/>
            <person name="Wagner D."/>
            <person name="Sax H."/>
        </authorList>
    </citation>
    <scope>NUCLEOTIDE SEQUENCE [LARGE SCALE GENOMIC DNA]</scope>
    <source>
        <strain evidence="1 2">ZUERICH-2</strain>
    </source>
</reference>
<sequence length="110" mass="12185">MPSVFAFPRSDGLGEDLAKLLSSKAITTKLDKLRSHPGVSERHLAVGVSDIYAAGFDLLNDLAIDGRDLPEFEPPGGFGVTHLWFTSGGYLVLTWNRFNGWSWRQLPRPE</sequence>
<evidence type="ECO:0000313" key="2">
    <source>
        <dbReference type="Proteomes" id="UP000198286"/>
    </source>
</evidence>
<organism evidence="1 2">
    <name type="scientific">Mycobacterium intracellulare subsp. chimaera</name>
    <dbReference type="NCBI Taxonomy" id="222805"/>
    <lineage>
        <taxon>Bacteria</taxon>
        <taxon>Bacillati</taxon>
        <taxon>Actinomycetota</taxon>
        <taxon>Actinomycetes</taxon>
        <taxon>Mycobacteriales</taxon>
        <taxon>Mycobacteriaceae</taxon>
        <taxon>Mycobacterium</taxon>
        <taxon>Mycobacterium avium complex (MAC)</taxon>
    </lineage>
</organism>
<proteinExistence type="predicted"/>